<dbReference type="Pfam" id="PF01381">
    <property type="entry name" value="HTH_3"/>
    <property type="match status" value="1"/>
</dbReference>
<reference evidence="4 5" key="2">
    <citation type="submission" date="2024-03" db="EMBL/GenBank/DDBJ databases">
        <title>The Genome Sequence of Enterococcus sp. DIV2402.</title>
        <authorList>
            <consortium name="The Broad Institute Genomics Platform"/>
            <consortium name="The Broad Institute Microbial Omics Core"/>
            <consortium name="The Broad Institute Genomic Center for Infectious Diseases"/>
            <person name="Earl A."/>
            <person name="Manson A."/>
            <person name="Gilmore M."/>
            <person name="Schwartman J."/>
            <person name="Shea T."/>
            <person name="Abouelleil A."/>
            <person name="Cao P."/>
            <person name="Chapman S."/>
            <person name="Cusick C."/>
            <person name="Young S."/>
            <person name="Neafsey D."/>
            <person name="Nusbaum C."/>
            <person name="Birren B."/>
        </authorList>
    </citation>
    <scope>NUCLEOTIDE SEQUENCE [LARGE SCALE GENOMIC DNA]</scope>
    <source>
        <strain evidence="4 5">DIV2402</strain>
    </source>
</reference>
<protein>
    <recommendedName>
        <fullName evidence="3">HTH cro/C1-type domain-containing protein</fullName>
    </recommendedName>
</protein>
<keyword evidence="5" id="KW-1185">Reference proteome</keyword>
<feature type="transmembrane region" description="Helical" evidence="2">
    <location>
        <begin position="84"/>
        <end position="102"/>
    </location>
</feature>
<dbReference type="SUPFAM" id="SSF47413">
    <property type="entry name" value="lambda repressor-like DNA-binding domains"/>
    <property type="match status" value="1"/>
</dbReference>
<keyword evidence="2" id="KW-1133">Transmembrane helix</keyword>
<evidence type="ECO:0000259" key="3">
    <source>
        <dbReference type="PROSITE" id="PS50943"/>
    </source>
</evidence>
<dbReference type="EMBL" id="CP147251">
    <property type="protein sequence ID" value="WYJ75511.1"/>
    <property type="molecule type" value="Genomic_DNA"/>
</dbReference>
<dbReference type="SMART" id="SM00530">
    <property type="entry name" value="HTH_XRE"/>
    <property type="match status" value="1"/>
</dbReference>
<dbReference type="PANTHER" id="PTHR46558">
    <property type="entry name" value="TRACRIPTIONAL REGULATORY PROTEIN-RELATED-RELATED"/>
    <property type="match status" value="1"/>
</dbReference>
<evidence type="ECO:0000256" key="1">
    <source>
        <dbReference type="ARBA" id="ARBA00023125"/>
    </source>
</evidence>
<dbReference type="PANTHER" id="PTHR46558:SF4">
    <property type="entry name" value="DNA-BIDING PHAGE PROTEIN"/>
    <property type="match status" value="1"/>
</dbReference>
<feature type="domain" description="HTH cro/C1-type" evidence="3">
    <location>
        <begin position="6"/>
        <end position="60"/>
    </location>
</feature>
<dbReference type="Gene3D" id="1.10.260.40">
    <property type="entry name" value="lambda repressor-like DNA-binding domains"/>
    <property type="match status" value="1"/>
</dbReference>
<gene>
    <name evidence="4" type="ORF">DOK78_000086</name>
</gene>
<dbReference type="RefSeq" id="WP_207871691.1">
    <property type="nucleotide sequence ID" value="NZ_CP147251.1"/>
</dbReference>
<evidence type="ECO:0000313" key="5">
    <source>
        <dbReference type="Proteomes" id="UP000664701"/>
    </source>
</evidence>
<keyword evidence="1" id="KW-0238">DNA-binding</keyword>
<organism evidence="4 5">
    <name type="scientific">Candidatus Enterococcus lowellii</name>
    <dbReference type="NCBI Taxonomy" id="2230877"/>
    <lineage>
        <taxon>Bacteria</taxon>
        <taxon>Bacillati</taxon>
        <taxon>Bacillota</taxon>
        <taxon>Bacilli</taxon>
        <taxon>Lactobacillales</taxon>
        <taxon>Enterococcaceae</taxon>
        <taxon>Enterococcus</taxon>
    </lineage>
</organism>
<evidence type="ECO:0000313" key="4">
    <source>
        <dbReference type="EMBL" id="WYJ75511.1"/>
    </source>
</evidence>
<accession>A0ABZ2SI42</accession>
<proteinExistence type="predicted"/>
<evidence type="ECO:0000256" key="2">
    <source>
        <dbReference type="SAM" id="Phobius"/>
    </source>
</evidence>
<sequence length="249" mass="29465">MIKDMIKSKRKELNMTQEILAEKLNVSRTTVSSWETGRTYPDLDMVVKLSEEFKVSLDYLLLGDEVIVNKISKDTRKGRILKKIIWIVIFLFLLLTIYSLIWKVKTDNLYRNLDREEWKETEYGFYKKEDSIGYSVNKIKTYKIWEIPSQLDLIADANSTHGDESFINGVSIIYSGTKEKFLVSWLSRNLSGQQLYMDSSFTYKETLQPLEIPTISYEFQKIFDKELDIERPYLLQFLNKIDSEWKKIN</sequence>
<dbReference type="PROSITE" id="PS50943">
    <property type="entry name" value="HTH_CROC1"/>
    <property type="match status" value="1"/>
</dbReference>
<dbReference type="InterPro" id="IPR001387">
    <property type="entry name" value="Cro/C1-type_HTH"/>
</dbReference>
<dbReference type="CDD" id="cd00093">
    <property type="entry name" value="HTH_XRE"/>
    <property type="match status" value="1"/>
</dbReference>
<dbReference type="Proteomes" id="UP000664701">
    <property type="component" value="Chromosome"/>
</dbReference>
<name>A0ABZ2SI42_9ENTE</name>
<keyword evidence="2" id="KW-0812">Transmembrane</keyword>
<reference evidence="4 5" key="1">
    <citation type="submission" date="2021-03" db="EMBL/GenBank/DDBJ databases">
        <authorList>
            <person name="Gilmore M.S."/>
            <person name="Schwartzman J."/>
            <person name="Van Tyne D."/>
            <person name="Martin M."/>
            <person name="Earl A.M."/>
            <person name="Manson A.L."/>
            <person name="Straub T."/>
            <person name="Salamzade R."/>
            <person name="Saavedra J."/>
            <person name="Lebreton F."/>
            <person name="Prichula J."/>
            <person name="Schaufler K."/>
            <person name="Gaca A."/>
            <person name="Sgardioli B."/>
            <person name="Wagenaar J."/>
            <person name="Strong T."/>
        </authorList>
    </citation>
    <scope>NUCLEOTIDE SEQUENCE [LARGE SCALE GENOMIC DNA]</scope>
    <source>
        <strain evidence="4 5">DIV2402</strain>
    </source>
</reference>
<keyword evidence="2" id="KW-0472">Membrane</keyword>
<dbReference type="InterPro" id="IPR010982">
    <property type="entry name" value="Lambda_DNA-bd_dom_sf"/>
</dbReference>